<protein>
    <recommendedName>
        <fullName evidence="4">Integral membrane protein</fullName>
    </recommendedName>
</protein>
<keyword evidence="1" id="KW-0472">Membrane</keyword>
<reference evidence="2 3" key="1">
    <citation type="submission" date="2020-08" db="EMBL/GenBank/DDBJ databases">
        <title>Genomic Encyclopedia of Type Strains, Phase III (KMG-III): the genomes of soil and plant-associated and newly described type strains.</title>
        <authorList>
            <person name="Whitman W."/>
        </authorList>
    </citation>
    <scope>NUCLEOTIDE SEQUENCE [LARGE SCALE GENOMIC DNA]</scope>
    <source>
        <strain evidence="2 3">CECT 8640</strain>
    </source>
</reference>
<keyword evidence="3" id="KW-1185">Reference proteome</keyword>
<dbReference type="EMBL" id="JACHJN010000012">
    <property type="protein sequence ID" value="MBB5959783.1"/>
    <property type="molecule type" value="Genomic_DNA"/>
</dbReference>
<name>A0A841CSE5_9PSEU</name>
<evidence type="ECO:0000256" key="1">
    <source>
        <dbReference type="SAM" id="Phobius"/>
    </source>
</evidence>
<feature type="transmembrane region" description="Helical" evidence="1">
    <location>
        <begin position="62"/>
        <end position="81"/>
    </location>
</feature>
<accession>A0A841CSE5</accession>
<keyword evidence="1" id="KW-1133">Transmembrane helix</keyword>
<sequence>MDRTRLGSWLMITLATVQALAVVLAGPAGSPMVIALALDAAAVGSATWLLRRPTHSRWPLTAWAAGFFGWHVTGLVTLAGIVTTGLDSLFVVAPQRELSTLYQAVLTTAAAFAVHFLLPRPARA</sequence>
<dbReference type="RefSeq" id="WP_184696992.1">
    <property type="nucleotide sequence ID" value="NZ_JACHJN010000012.1"/>
</dbReference>
<dbReference type="Proteomes" id="UP000547510">
    <property type="component" value="Unassembled WGS sequence"/>
</dbReference>
<feature type="transmembrane region" description="Helical" evidence="1">
    <location>
        <begin position="101"/>
        <end position="118"/>
    </location>
</feature>
<comment type="caution">
    <text evidence="2">The sequence shown here is derived from an EMBL/GenBank/DDBJ whole genome shotgun (WGS) entry which is preliminary data.</text>
</comment>
<organism evidence="2 3">
    <name type="scientific">Saccharothrix tamanrassetensis</name>
    <dbReference type="NCBI Taxonomy" id="1051531"/>
    <lineage>
        <taxon>Bacteria</taxon>
        <taxon>Bacillati</taxon>
        <taxon>Actinomycetota</taxon>
        <taxon>Actinomycetes</taxon>
        <taxon>Pseudonocardiales</taxon>
        <taxon>Pseudonocardiaceae</taxon>
        <taxon>Saccharothrix</taxon>
    </lineage>
</organism>
<keyword evidence="1" id="KW-0812">Transmembrane</keyword>
<evidence type="ECO:0000313" key="2">
    <source>
        <dbReference type="EMBL" id="MBB5959783.1"/>
    </source>
</evidence>
<dbReference type="AlphaFoldDB" id="A0A841CSE5"/>
<gene>
    <name evidence="2" type="ORF">FHS29_006404</name>
</gene>
<evidence type="ECO:0000313" key="3">
    <source>
        <dbReference type="Proteomes" id="UP000547510"/>
    </source>
</evidence>
<feature type="transmembrane region" description="Helical" evidence="1">
    <location>
        <begin position="31"/>
        <end position="50"/>
    </location>
</feature>
<evidence type="ECO:0008006" key="4">
    <source>
        <dbReference type="Google" id="ProtNLM"/>
    </source>
</evidence>
<proteinExistence type="predicted"/>